<keyword evidence="5" id="KW-0460">Magnesium</keyword>
<dbReference type="PANTHER" id="PTHR23407:SF1">
    <property type="entry name" value="5-FORMYLTETRAHYDROFOLATE CYCLO-LIGASE"/>
    <property type="match status" value="1"/>
</dbReference>
<reference evidence="6" key="1">
    <citation type="journal article" date="2020" name="mSystems">
        <title>Genome- and Community-Level Interaction Insights into Carbon Utilization and Element Cycling Functions of Hydrothermarchaeota in Hydrothermal Sediment.</title>
        <authorList>
            <person name="Zhou Z."/>
            <person name="Liu Y."/>
            <person name="Xu W."/>
            <person name="Pan J."/>
            <person name="Luo Z.H."/>
            <person name="Li M."/>
        </authorList>
    </citation>
    <scope>NUCLEOTIDE SEQUENCE [LARGE SCALE GENOMIC DNA]</scope>
    <source>
        <strain evidence="6">SpSt-6</strain>
    </source>
</reference>
<dbReference type="Gene3D" id="3.40.50.10420">
    <property type="entry name" value="NagB/RpiA/CoA transferase-like"/>
    <property type="match status" value="1"/>
</dbReference>
<keyword evidence="3 4" id="KW-0067">ATP-binding</keyword>
<dbReference type="GO" id="GO:0030272">
    <property type="term" value="F:5-formyltetrahydrofolate cyclo-ligase activity"/>
    <property type="evidence" value="ECO:0007669"/>
    <property type="project" value="UniProtKB-EC"/>
</dbReference>
<comment type="cofactor">
    <cofactor evidence="5">
        <name>Mg(2+)</name>
        <dbReference type="ChEBI" id="CHEBI:18420"/>
    </cofactor>
</comment>
<feature type="binding site" evidence="4">
    <location>
        <position position="57"/>
    </location>
    <ligand>
        <name>substrate</name>
    </ligand>
</feature>
<dbReference type="SUPFAM" id="SSF100950">
    <property type="entry name" value="NagB/RpiA/CoA transferase-like"/>
    <property type="match status" value="1"/>
</dbReference>
<dbReference type="PIRSF" id="PIRSF006806">
    <property type="entry name" value="FTHF_cligase"/>
    <property type="match status" value="1"/>
</dbReference>
<dbReference type="InterPro" id="IPR002698">
    <property type="entry name" value="FTHF_cligase"/>
</dbReference>
<dbReference type="EMBL" id="DSZN01000145">
    <property type="protein sequence ID" value="HGQ86508.1"/>
    <property type="molecule type" value="Genomic_DNA"/>
</dbReference>
<dbReference type="GO" id="GO:0046872">
    <property type="term" value="F:metal ion binding"/>
    <property type="evidence" value="ECO:0007669"/>
    <property type="project" value="UniProtKB-KW"/>
</dbReference>
<keyword evidence="6" id="KW-0436">Ligase</keyword>
<feature type="binding site" evidence="4">
    <location>
        <begin position="6"/>
        <end position="10"/>
    </location>
    <ligand>
        <name>ATP</name>
        <dbReference type="ChEBI" id="CHEBI:30616"/>
    </ligand>
</feature>
<comment type="similarity">
    <text evidence="1 5">Belongs to the 5-formyltetrahydrofolate cyclo-ligase family.</text>
</comment>
<evidence type="ECO:0000256" key="5">
    <source>
        <dbReference type="RuleBase" id="RU361279"/>
    </source>
</evidence>
<dbReference type="EC" id="6.3.3.2" evidence="5"/>
<dbReference type="GO" id="GO:0035999">
    <property type="term" value="P:tetrahydrofolate interconversion"/>
    <property type="evidence" value="ECO:0007669"/>
    <property type="project" value="TreeGrafter"/>
</dbReference>
<dbReference type="GO" id="GO:0005524">
    <property type="term" value="F:ATP binding"/>
    <property type="evidence" value="ECO:0007669"/>
    <property type="project" value="UniProtKB-KW"/>
</dbReference>
<proteinExistence type="inferred from homology"/>
<protein>
    <recommendedName>
        <fullName evidence="5">5-formyltetrahydrofolate cyclo-ligase</fullName>
        <ecNumber evidence="5">6.3.3.2</ecNumber>
    </recommendedName>
</protein>
<comment type="caution">
    <text evidence="6">The sequence shown here is derived from an EMBL/GenBank/DDBJ whole genome shotgun (WGS) entry which is preliminary data.</text>
</comment>
<comment type="catalytic activity">
    <reaction evidence="5">
        <text>(6S)-5-formyl-5,6,7,8-tetrahydrofolate + ATP = (6R)-5,10-methenyltetrahydrofolate + ADP + phosphate</text>
        <dbReference type="Rhea" id="RHEA:10488"/>
        <dbReference type="ChEBI" id="CHEBI:30616"/>
        <dbReference type="ChEBI" id="CHEBI:43474"/>
        <dbReference type="ChEBI" id="CHEBI:57455"/>
        <dbReference type="ChEBI" id="CHEBI:57457"/>
        <dbReference type="ChEBI" id="CHEBI:456216"/>
        <dbReference type="EC" id="6.3.3.2"/>
    </reaction>
</comment>
<keyword evidence="2 4" id="KW-0547">Nucleotide-binding</keyword>
<sequence>MENFSKSQIRFYIFQLRKKYSSEILKNFSLEICKLIEPIPLYKKSQKIAFYFAKDKEVSLEYLIGKAFLERKKVYLPKTWLKEKTLTFHQIFSFSDLRPGPFGLLEPPFENPELKPENFEIIFVPGIAFDLKKGRIGYGGGFYDKILKKTKAFKIGVAFSFQIFEKLPLEKHDQKVDIIITEKGIINGLGNFT</sequence>
<evidence type="ECO:0000256" key="1">
    <source>
        <dbReference type="ARBA" id="ARBA00010638"/>
    </source>
</evidence>
<dbReference type="NCBIfam" id="TIGR02727">
    <property type="entry name" value="MTHFS_bact"/>
    <property type="match status" value="1"/>
</dbReference>
<dbReference type="InterPro" id="IPR024185">
    <property type="entry name" value="FTHF_cligase-like_sf"/>
</dbReference>
<name>A0A7C4JU96_9BACT</name>
<feature type="binding site" evidence="4">
    <location>
        <begin position="135"/>
        <end position="143"/>
    </location>
    <ligand>
        <name>ATP</name>
        <dbReference type="ChEBI" id="CHEBI:30616"/>
    </ligand>
</feature>
<dbReference type="AlphaFoldDB" id="A0A7C4JU96"/>
<accession>A0A7C4JU96</accession>
<dbReference type="InterPro" id="IPR037171">
    <property type="entry name" value="NagB/RpiA_transferase-like"/>
</dbReference>
<evidence type="ECO:0000313" key="6">
    <source>
        <dbReference type="EMBL" id="HGQ86508.1"/>
    </source>
</evidence>
<gene>
    <name evidence="6" type="ORF">ENT66_09720</name>
</gene>
<keyword evidence="5" id="KW-0479">Metal-binding</keyword>
<dbReference type="GO" id="GO:0009396">
    <property type="term" value="P:folic acid-containing compound biosynthetic process"/>
    <property type="evidence" value="ECO:0007669"/>
    <property type="project" value="TreeGrafter"/>
</dbReference>
<dbReference type="PANTHER" id="PTHR23407">
    <property type="entry name" value="ATPASE INHIBITOR/5-FORMYLTETRAHYDROFOLATE CYCLO-LIGASE"/>
    <property type="match status" value="1"/>
</dbReference>
<dbReference type="Pfam" id="PF01812">
    <property type="entry name" value="5-FTHF_cyc-lig"/>
    <property type="match status" value="1"/>
</dbReference>
<organism evidence="6">
    <name type="scientific">Thermodesulfobacterium geofontis</name>
    <dbReference type="NCBI Taxonomy" id="1295609"/>
    <lineage>
        <taxon>Bacteria</taxon>
        <taxon>Pseudomonadati</taxon>
        <taxon>Thermodesulfobacteriota</taxon>
        <taxon>Thermodesulfobacteria</taxon>
        <taxon>Thermodesulfobacteriales</taxon>
        <taxon>Thermodesulfobacteriaceae</taxon>
        <taxon>Thermodesulfobacterium</taxon>
    </lineage>
</organism>
<evidence type="ECO:0000256" key="2">
    <source>
        <dbReference type="ARBA" id="ARBA00022741"/>
    </source>
</evidence>
<evidence type="ECO:0000256" key="3">
    <source>
        <dbReference type="ARBA" id="ARBA00022840"/>
    </source>
</evidence>
<evidence type="ECO:0000256" key="4">
    <source>
        <dbReference type="PIRSR" id="PIRSR006806-1"/>
    </source>
</evidence>